<dbReference type="Proteomes" id="UP000789396">
    <property type="component" value="Unassembled WGS sequence"/>
</dbReference>
<accession>A0A9N9N5A9</accession>
<dbReference type="AlphaFoldDB" id="A0A9N9N5A9"/>
<feature type="non-terminal residue" evidence="1">
    <location>
        <position position="1"/>
    </location>
</feature>
<evidence type="ECO:0000313" key="1">
    <source>
        <dbReference type="EMBL" id="CAG8703274.1"/>
    </source>
</evidence>
<reference evidence="1" key="1">
    <citation type="submission" date="2021-06" db="EMBL/GenBank/DDBJ databases">
        <authorList>
            <person name="Kallberg Y."/>
            <person name="Tangrot J."/>
            <person name="Rosling A."/>
        </authorList>
    </citation>
    <scope>NUCLEOTIDE SEQUENCE</scope>
    <source>
        <strain evidence="1">IN212</strain>
    </source>
</reference>
<dbReference type="EMBL" id="CAJVPZ010020877">
    <property type="protein sequence ID" value="CAG8703274.1"/>
    <property type="molecule type" value="Genomic_DNA"/>
</dbReference>
<dbReference type="OrthoDB" id="10338521at2759"/>
<gene>
    <name evidence="1" type="ORF">RFULGI_LOCUS10499</name>
</gene>
<organism evidence="1 2">
    <name type="scientific">Racocetra fulgida</name>
    <dbReference type="NCBI Taxonomy" id="60492"/>
    <lineage>
        <taxon>Eukaryota</taxon>
        <taxon>Fungi</taxon>
        <taxon>Fungi incertae sedis</taxon>
        <taxon>Mucoromycota</taxon>
        <taxon>Glomeromycotina</taxon>
        <taxon>Glomeromycetes</taxon>
        <taxon>Diversisporales</taxon>
        <taxon>Gigasporaceae</taxon>
        <taxon>Racocetra</taxon>
    </lineage>
</organism>
<feature type="non-terminal residue" evidence="1">
    <location>
        <position position="96"/>
    </location>
</feature>
<evidence type="ECO:0000313" key="2">
    <source>
        <dbReference type="Proteomes" id="UP000789396"/>
    </source>
</evidence>
<proteinExistence type="predicted"/>
<sequence length="96" mass="11010">TAPLLKLLLQVQEHLKGSSVDTLRISSTTIKFLNSQGDQVSVDFAPELRGELSEADRMLLYIQDLHKRGDSHEMLDPIEEENWGQQMNYLCIRLQL</sequence>
<protein>
    <submittedName>
        <fullName evidence="1">1236_t:CDS:1</fullName>
    </submittedName>
</protein>
<name>A0A9N9N5A9_9GLOM</name>
<comment type="caution">
    <text evidence="1">The sequence shown here is derived from an EMBL/GenBank/DDBJ whole genome shotgun (WGS) entry which is preliminary data.</text>
</comment>
<keyword evidence="2" id="KW-1185">Reference proteome</keyword>